<gene>
    <name evidence="1" type="ORF">DSO57_1029626</name>
</gene>
<dbReference type="Proteomes" id="UP001165960">
    <property type="component" value="Unassembled WGS sequence"/>
</dbReference>
<name>A0ACC2UA51_9FUNG</name>
<organism evidence="1 2">
    <name type="scientific">Entomophthora muscae</name>
    <dbReference type="NCBI Taxonomy" id="34485"/>
    <lineage>
        <taxon>Eukaryota</taxon>
        <taxon>Fungi</taxon>
        <taxon>Fungi incertae sedis</taxon>
        <taxon>Zoopagomycota</taxon>
        <taxon>Entomophthoromycotina</taxon>
        <taxon>Entomophthoromycetes</taxon>
        <taxon>Entomophthorales</taxon>
        <taxon>Entomophthoraceae</taxon>
        <taxon>Entomophthora</taxon>
    </lineage>
</organism>
<dbReference type="EMBL" id="QTSX02000907">
    <property type="protein sequence ID" value="KAJ9083918.1"/>
    <property type="molecule type" value="Genomic_DNA"/>
</dbReference>
<comment type="caution">
    <text evidence="1">The sequence shown here is derived from an EMBL/GenBank/DDBJ whole genome shotgun (WGS) entry which is preliminary data.</text>
</comment>
<protein>
    <submittedName>
        <fullName evidence="1">Uncharacterized protein</fullName>
    </submittedName>
</protein>
<keyword evidence="2" id="KW-1185">Reference proteome</keyword>
<evidence type="ECO:0000313" key="2">
    <source>
        <dbReference type="Proteomes" id="UP001165960"/>
    </source>
</evidence>
<proteinExistence type="predicted"/>
<evidence type="ECO:0000313" key="1">
    <source>
        <dbReference type="EMBL" id="KAJ9083918.1"/>
    </source>
</evidence>
<sequence>MQEAPPILKTVYYQLAIHQIHSAQRAFVIDQEAIRVETMVSQWKGEVTKTLERISKFGNLIPGKQSVRDSVLTMSRYIARDQVSSQIIPKWWSDIQSVQDL</sequence>
<accession>A0ACC2UA51</accession>
<reference evidence="1" key="1">
    <citation type="submission" date="2022-04" db="EMBL/GenBank/DDBJ databases">
        <title>Genome of the entomopathogenic fungus Entomophthora muscae.</title>
        <authorList>
            <person name="Elya C."/>
            <person name="Lovett B.R."/>
            <person name="Lee E."/>
            <person name="Macias A.M."/>
            <person name="Hajek A.E."/>
            <person name="De Bivort B.L."/>
            <person name="Kasson M.T."/>
            <person name="De Fine Licht H.H."/>
            <person name="Stajich J.E."/>
        </authorList>
    </citation>
    <scope>NUCLEOTIDE SEQUENCE</scope>
    <source>
        <strain evidence="1">Berkeley</strain>
    </source>
</reference>